<dbReference type="Proteomes" id="UP000007037">
    <property type="component" value="Chromosome I"/>
</dbReference>
<evidence type="ECO:0008006" key="4">
    <source>
        <dbReference type="Google" id="ProtNLM"/>
    </source>
</evidence>
<proteinExistence type="predicted"/>
<evidence type="ECO:0000313" key="2">
    <source>
        <dbReference type="EMBL" id="AAS68721.1"/>
    </source>
</evidence>
<keyword evidence="1" id="KW-0812">Transmembrane</keyword>
<dbReference type="KEGG" id="lic:LIC_10087"/>
<sequence length="219" mass="24474">MFKSYQFKLTMYNFIKNNVMYRYLYFVLKIFILIFLLLQCKQDQEDSKDPFKDLSDEEIMSLVQFYNIVTPRCGADVAIARKIASFSFDDIEVVYSYSEDKPITICGMDKGFAEITIQKSGRYKVGSMKSGYYKIKCGTSTLSNEKHLAVYLNNSNSNLNPVNGSDETGSFIIFNASAGDKFKINLIASSSGVYCGNSYGGVAGTQIEDSAATGILQKL</sequence>
<protein>
    <recommendedName>
        <fullName evidence="4">Lipoprotein</fullName>
    </recommendedName>
</protein>
<evidence type="ECO:0000256" key="1">
    <source>
        <dbReference type="SAM" id="Phobius"/>
    </source>
</evidence>
<accession>Q72W53</accession>
<organism evidence="2 3">
    <name type="scientific">Leptospira interrogans serogroup Icterohaemorrhagiae serovar copenhageni (strain Fiocruz L1-130)</name>
    <dbReference type="NCBI Taxonomy" id="267671"/>
    <lineage>
        <taxon>Bacteria</taxon>
        <taxon>Pseudomonadati</taxon>
        <taxon>Spirochaetota</taxon>
        <taxon>Spirochaetia</taxon>
        <taxon>Leptospirales</taxon>
        <taxon>Leptospiraceae</taxon>
        <taxon>Leptospira</taxon>
    </lineage>
</organism>
<dbReference type="HOGENOM" id="CLU_1376679_0_0_12"/>
<keyword evidence="1" id="KW-0472">Membrane</keyword>
<dbReference type="EMBL" id="AE016823">
    <property type="protein sequence ID" value="AAS68721.1"/>
    <property type="molecule type" value="Genomic_DNA"/>
</dbReference>
<gene>
    <name evidence="2" type="ordered locus">LIC_10087</name>
</gene>
<reference evidence="2 3" key="1">
    <citation type="journal article" date="2004" name="J. Bacteriol.">
        <title>Comparative genomics of two Leptospira interrogans serovars reveals novel insights into physiology and pathogenesis.</title>
        <authorList>
            <person name="Nascimento A.L."/>
            <person name="Ko A.I."/>
            <person name="Martins E.A."/>
            <person name="Monteiro-Vitorello C.B."/>
            <person name="Ho P.L."/>
            <person name="Haake D.A."/>
            <person name="Verjovski-Almeida S."/>
            <person name="Hartskeerl R.A."/>
            <person name="Marques M.V."/>
            <person name="Oliveira M.C."/>
            <person name="Menck C.F."/>
            <person name="Leite L.C."/>
            <person name="Carrer H."/>
            <person name="Coutinho L.L."/>
            <person name="Degrave W.M."/>
            <person name="Dellagostin O.A."/>
            <person name="El-Dorry H."/>
            <person name="Ferro E.S."/>
            <person name="Ferro M.I."/>
            <person name="Furlan L.R."/>
            <person name="Gamberini M."/>
            <person name="Giglioti E.A."/>
            <person name="Goes-Neto A."/>
            <person name="Goldman G.H."/>
            <person name="Goldman M.H."/>
            <person name="Harakava R."/>
            <person name="Jeronimo S.M."/>
            <person name="Junqueira-De-Azevedo I.L."/>
            <person name="Kimura E.T."/>
            <person name="Kuramae E.E."/>
            <person name="Lemos E.G."/>
            <person name="Lemos M.V."/>
            <person name="Marino C.L."/>
            <person name="Nunes L.R."/>
            <person name="De Oliveira R.C."/>
            <person name="Pereira G.G."/>
            <person name="Reis M.S."/>
            <person name="Schriefer A."/>
            <person name="Siqueira W.J."/>
            <person name="Sommer P."/>
            <person name="Tsai S.M."/>
            <person name="Simpson A.J."/>
            <person name="Ferro J.A."/>
            <person name="Camargo L.E."/>
            <person name="Kitajima J.P."/>
            <person name="Setubal J.C."/>
            <person name="Van Sluys M.A."/>
        </authorList>
    </citation>
    <scope>NUCLEOTIDE SEQUENCE [LARGE SCALE GENOMIC DNA]</scope>
    <source>
        <strain evidence="2 3">Fiocruz L1-130</strain>
    </source>
</reference>
<name>Q72W53_LEPIC</name>
<feature type="transmembrane region" description="Helical" evidence="1">
    <location>
        <begin position="20"/>
        <end position="38"/>
    </location>
</feature>
<evidence type="ECO:0000313" key="3">
    <source>
        <dbReference type="Proteomes" id="UP000007037"/>
    </source>
</evidence>
<keyword evidence="1" id="KW-1133">Transmembrane helix</keyword>
<dbReference type="AlphaFoldDB" id="Q72W53"/>